<dbReference type="Proteomes" id="UP001281761">
    <property type="component" value="Unassembled WGS sequence"/>
</dbReference>
<accession>A0ABQ9YCC1</accession>
<name>A0ABQ9YCC1_9EUKA</name>
<keyword evidence="3" id="KW-1185">Reference proteome</keyword>
<feature type="region of interest" description="Disordered" evidence="1">
    <location>
        <begin position="2465"/>
        <end position="2493"/>
    </location>
</feature>
<feature type="region of interest" description="Disordered" evidence="1">
    <location>
        <begin position="1972"/>
        <end position="2063"/>
    </location>
</feature>
<feature type="compositionally biased region" description="Polar residues" evidence="1">
    <location>
        <begin position="2466"/>
        <end position="2487"/>
    </location>
</feature>
<reference evidence="2 3" key="1">
    <citation type="journal article" date="2022" name="bioRxiv">
        <title>Genomics of Preaxostyla Flagellates Illuminates Evolutionary Transitions and the Path Towards Mitochondrial Loss.</title>
        <authorList>
            <person name="Novak L.V.F."/>
            <person name="Treitli S.C."/>
            <person name="Pyrih J."/>
            <person name="Halakuc P."/>
            <person name="Pipaliya S.V."/>
            <person name="Vacek V."/>
            <person name="Brzon O."/>
            <person name="Soukal P."/>
            <person name="Eme L."/>
            <person name="Dacks J.B."/>
            <person name="Karnkowska A."/>
            <person name="Elias M."/>
            <person name="Hampl V."/>
        </authorList>
    </citation>
    <scope>NUCLEOTIDE SEQUENCE [LARGE SCALE GENOMIC DNA]</scope>
    <source>
        <strain evidence="2">NAU3</strain>
        <tissue evidence="2">Gut</tissue>
    </source>
</reference>
<evidence type="ECO:0000313" key="3">
    <source>
        <dbReference type="Proteomes" id="UP001281761"/>
    </source>
</evidence>
<sequence length="2678" mass="300777">MDTMSLLSIIDSSDSMSLGSECFTNIVHSIRHTQKVCEMWSVLKQNVQLGTKSDNFTRVISLFTDIDPKYEQTILSTLISYLNLTNTQPSHPHPDSLASLFPHSKLERLVSDYITALSCILLSHLQSVFGRVMFDDLRAETQPRQRITLLESTETLHQSHLVTTTTNPIQPSKLLKMIPEPSTLYSHDALTSTLSSKLFDSPYLALFIRIISLGDSNANVALQFLLDLSLDKQFLVQITSPDESRSRIIPYPVPFAAFVARLCLESSFCYSLLSSTSNPIIGPLSLRMISTSLSSINSELLSPLLQPIFPTAQLFLCNTIDPSRLFSETLIDEYPTSFWINLFRFPFHSNNIIKKLLNEKVKQVDFQASSTIFSSDIAVLLDQLRQSERKPLKFIKKSLDKAVNHLFESEDISVPEEIEMETRNIWAKGLLEMDRIFTESQANPEEARVVRCSEYLLASILPYLTHSSKSVRAFSYAVLSFFLFHPLCFVDPMTGAPLALSSYPAHWSLPFSYSELNGCFMFGPVTLLALAHRLQTERTPINHVILVVKPFTPPFSRSSRLNQFFDLSEAALQSCLSLLDSFQIQSANYKTQSIVMLPAELPHLSMVSDIFRRNMTQFMDLLQTIRKKTKIHGIDNQDTLLTVSQNVIRSLTAMRHLLSHNIATHTALLTALSIRLYAISPPASCCELAAEMWIKLTELSVELRSVCAPVSTLSTILSLLQNELVDFLVFFLDSISELIWMTSQNRETLSEDFQISSLVNFLSILLVYFKAKLAESPFRPNSAASSFSFSIPLFASWLSTIRILEMCWGTLFNDEESEKPSTLLLILLSDLSKDDSYLIKQFLSNSIQIDQPLFGSPHLSSMLASLSGNFSSNLSPLLGLLFSSYQLCDLNRYGVLSSSLSSVLTTEFSMQFYEDHSFFPNRADLWGTSLDVDRKPSVPCPLITSLNTSGSNLSTPLALVSMKQILTEQHDTVLTADVSIRSPWLAFPLVARAESLGTPYFETDPISPPFSSASVPSSMLSPYLPDPSFPFTNDLLLLGITRHVAGDFAPPSLPFVSPSRIQTMILLCLEIILQIVSEATQPHDIQFAENGVEDVTNETFSVELTKSSFQVLIGNISQSTKQAFNRIFPSLVQVLMECAVPNPIRMTEENENQDNCYENQRLQINQTNARWVQQLILFSSSKQPLPSSALLQNEISAHLHVHSNPSFISMAYLDDNPITLPPDEFLSGMLDESENPPSNKPFQFLKELPPRHPSYCESESLAILSTLLLKHHSLFCQLLSSHDTSESPFRKELLLCFREYLLAYHDEVEEEVADEPLSPDQDTSGIFITEPLSDDQQPLPSQMKMTPSKSSFTPWLMWVLEEIILRGDEECPFLPPFFSPVGFVRYESLDTISGFRSNTKPNQSHQSWNLCTMHGSCSPDNEYFNDQSLQLAPTSLTPFGSTINDWGFLQWGWRLAWLGIKCLHTIIHNDENNSKAYFCDCFDCEHPSLVSPDRCPTIQTFNILVGQASFLLDKWSHHDFSAKSNPFCNSCWDALLESLRTVSFLPHVLLHQNRSELSSTKPVDENSSPIKPLIFEGFTRTDLELEDDLQFSVEKPKRETSNLKFQFLNRILKHTKISEDDDPIPTFFSLLGMIFPSISAQSSLISIQPHRLLDWHGNGTIVPLNLDASGFDTSEIWIVSPFVHSLIQILFDLSCSSDPVILSQFVTSFREDGILPVFQSFTTWTYRILKPQMNSLSFGRTTLPLLFLHSRALTILDCLSRVDSSQDFFTSPSVELVLFLLHTLKEHLSLLNHQLEETDTFDEDEFSRIQSLSNVSVFSVLRILLRLVISSPSLVTPLILTLPPKSAGNDKTMPVLPLPNILNFMMNQSHPLPLRLLAAELLSVSISTLPLSDPSLSVNSGTRTPFLSKEGHLANGLDSAGHVIFLNRSSEFNQFVEESALDGLDSSCSEMTVGEAIQYAFMTFFLPPPKPTEVTEGIKSPSKPPQTRFSNETPTKSATPFVSPFSDLQTSPLRTTPATTRVSHSVTPTTIRIGREALSPSRQVHHRSQSGSPSPRNKRTLDQPQEKILTSLEPFLTLGFSPSSMLLLALRELSLRSELAQRSFRRNDNNSSLFILGTINVFLDDLSGASPKRFTEVLPVLLSALLLLHVVIPQMDTEPGFEDFSTFLFDESIFDVIGRSLNLFIHQFHNYCSNPSLFPPTKLLSSSLFAHLQNQLTQPTSGSLMEDEPPIIHPFVQTELVVEISRLFWNDSFFTAPVDPFESTEVDDDSNTPQNVLSFVITYILTIQNAILRLTPALQILFSQSSLFVIIHHIALVIFGALFKESHSVAPSPTTSDSGLLQTISILFSNPVDIVRHSKRQFNQLSLIDRGRNVPLKIHRTKLVLLALQIVLKHDNAHLAISRIESGHGEDCLIRLTPSNHSPPPFLTQSMFRSDGSLLEVIYMFTEKILSSVDDAYSRRRMKPTLSRNPITPIGTPQPTSTNNLNDTKVKAKQRKLDSTFASTQRTLERTKVSLAGTARKGVGVRSTIIPQPEKVLDESIDISVYQTIVVFFTAPILASLSVSNRGRTFINSQHDHHHLLLHSLQSSSQPLLLFFRNMLFSKDVRNRLQNQKDLLVLFLLLCRGETLSTRLSQNICISGLKRFLHENESGRALLKRQEYRQLVIDLDDSLSLADYLS</sequence>
<feature type="compositionally biased region" description="Polar residues" evidence="1">
    <location>
        <begin position="1985"/>
        <end position="2030"/>
    </location>
</feature>
<protein>
    <submittedName>
        <fullName evidence="2">Uncharacterized protein</fullName>
    </submittedName>
</protein>
<evidence type="ECO:0000313" key="2">
    <source>
        <dbReference type="EMBL" id="KAK2961365.1"/>
    </source>
</evidence>
<evidence type="ECO:0000256" key="1">
    <source>
        <dbReference type="SAM" id="MobiDB-lite"/>
    </source>
</evidence>
<comment type="caution">
    <text evidence="2">The sequence shown here is derived from an EMBL/GenBank/DDBJ whole genome shotgun (WGS) entry which is preliminary data.</text>
</comment>
<organism evidence="2 3">
    <name type="scientific">Blattamonas nauphoetae</name>
    <dbReference type="NCBI Taxonomy" id="2049346"/>
    <lineage>
        <taxon>Eukaryota</taxon>
        <taxon>Metamonada</taxon>
        <taxon>Preaxostyla</taxon>
        <taxon>Oxymonadida</taxon>
        <taxon>Blattamonas</taxon>
    </lineage>
</organism>
<gene>
    <name evidence="2" type="ORF">BLNAU_3811</name>
</gene>
<proteinExistence type="predicted"/>
<dbReference type="EMBL" id="JARBJD010000017">
    <property type="protein sequence ID" value="KAK2961365.1"/>
    <property type="molecule type" value="Genomic_DNA"/>
</dbReference>